<gene>
    <name evidence="2" type="ORF">CR513_40169</name>
</gene>
<dbReference type="AlphaFoldDB" id="A0A371FMV4"/>
<protein>
    <submittedName>
        <fullName evidence="2">Uncharacterized protein</fullName>
    </submittedName>
</protein>
<feature type="non-terminal residue" evidence="2">
    <location>
        <position position="1"/>
    </location>
</feature>
<name>A0A371FMV4_MUCPR</name>
<keyword evidence="3" id="KW-1185">Reference proteome</keyword>
<feature type="region of interest" description="Disordered" evidence="1">
    <location>
        <begin position="19"/>
        <end position="50"/>
    </location>
</feature>
<proteinExistence type="predicted"/>
<dbReference type="Proteomes" id="UP000257109">
    <property type="component" value="Unassembled WGS sequence"/>
</dbReference>
<feature type="non-terminal residue" evidence="2">
    <location>
        <position position="143"/>
    </location>
</feature>
<reference evidence="2" key="1">
    <citation type="submission" date="2018-05" db="EMBL/GenBank/DDBJ databases">
        <title>Draft genome of Mucuna pruriens seed.</title>
        <authorList>
            <person name="Nnadi N.E."/>
            <person name="Vos R."/>
            <person name="Hasami M.H."/>
            <person name="Devisetty U.K."/>
            <person name="Aguiy J.C."/>
        </authorList>
    </citation>
    <scope>NUCLEOTIDE SEQUENCE [LARGE SCALE GENOMIC DNA]</scope>
    <source>
        <strain evidence="2">JCA_2017</strain>
    </source>
</reference>
<comment type="caution">
    <text evidence="2">The sequence shown here is derived from an EMBL/GenBank/DDBJ whole genome shotgun (WGS) entry which is preliminary data.</text>
</comment>
<organism evidence="2 3">
    <name type="scientific">Mucuna pruriens</name>
    <name type="common">Velvet bean</name>
    <name type="synonym">Dolichos pruriens</name>
    <dbReference type="NCBI Taxonomy" id="157652"/>
    <lineage>
        <taxon>Eukaryota</taxon>
        <taxon>Viridiplantae</taxon>
        <taxon>Streptophyta</taxon>
        <taxon>Embryophyta</taxon>
        <taxon>Tracheophyta</taxon>
        <taxon>Spermatophyta</taxon>
        <taxon>Magnoliopsida</taxon>
        <taxon>eudicotyledons</taxon>
        <taxon>Gunneridae</taxon>
        <taxon>Pentapetalae</taxon>
        <taxon>rosids</taxon>
        <taxon>fabids</taxon>
        <taxon>Fabales</taxon>
        <taxon>Fabaceae</taxon>
        <taxon>Papilionoideae</taxon>
        <taxon>50 kb inversion clade</taxon>
        <taxon>NPAAA clade</taxon>
        <taxon>indigoferoid/millettioid clade</taxon>
        <taxon>Phaseoleae</taxon>
        <taxon>Mucuna</taxon>
    </lineage>
</organism>
<evidence type="ECO:0000313" key="3">
    <source>
        <dbReference type="Proteomes" id="UP000257109"/>
    </source>
</evidence>
<sequence>MDVCEKSLNKDVKALLNLTPKSSREMGLNSPSGPAKHLEKPAQHVRKKSECPPVAELWNSNKSPYFSSHKKHNPFLTFSEGLVIETLVCETTDELALDPVCTDTILEDGKFLNTTKSSQYKREGLRPYEKTCLLASKPNRIQT</sequence>
<accession>A0A371FMV4</accession>
<dbReference type="EMBL" id="QJKJ01008548">
    <property type="protein sequence ID" value="RDX79413.1"/>
    <property type="molecule type" value="Genomic_DNA"/>
</dbReference>
<evidence type="ECO:0000313" key="2">
    <source>
        <dbReference type="EMBL" id="RDX79413.1"/>
    </source>
</evidence>
<evidence type="ECO:0000256" key="1">
    <source>
        <dbReference type="SAM" id="MobiDB-lite"/>
    </source>
</evidence>